<dbReference type="Proteomes" id="UP000054770">
    <property type="component" value="Unassembled WGS sequence"/>
</dbReference>
<organism evidence="1 2">
    <name type="scientific">Caballeronia choica</name>
    <dbReference type="NCBI Taxonomy" id="326476"/>
    <lineage>
        <taxon>Bacteria</taxon>
        <taxon>Pseudomonadati</taxon>
        <taxon>Pseudomonadota</taxon>
        <taxon>Betaproteobacteria</taxon>
        <taxon>Burkholderiales</taxon>
        <taxon>Burkholderiaceae</taxon>
        <taxon>Caballeronia</taxon>
    </lineage>
</organism>
<dbReference type="Pfam" id="PF12977">
    <property type="entry name" value="DUF3861"/>
    <property type="match status" value="1"/>
</dbReference>
<gene>
    <name evidence="1" type="ORF">AWB68_00034</name>
</gene>
<dbReference type="Gene3D" id="3.10.20.850">
    <property type="entry name" value="Protein of unknown function DUF3861"/>
    <property type="match status" value="1"/>
</dbReference>
<dbReference type="OrthoDB" id="119700at2"/>
<dbReference type="EMBL" id="FCON02000001">
    <property type="protein sequence ID" value="SAL11631.1"/>
    <property type="molecule type" value="Genomic_DNA"/>
</dbReference>
<dbReference type="RefSeq" id="WP_087642345.1">
    <property type="nucleotide sequence ID" value="NZ_FCON02000001.1"/>
</dbReference>
<sequence>MRAHHYRITVEHTANPKGTDELHAPLVFEATNHDEVLAIVDRAQANSGFSSDEAAQLAMGLKLLGEVMLKHRDDPLFEDLRVPYRAFIGKVKARNAGAEPK</sequence>
<proteinExistence type="predicted"/>
<keyword evidence="2" id="KW-1185">Reference proteome</keyword>
<evidence type="ECO:0008006" key="3">
    <source>
        <dbReference type="Google" id="ProtNLM"/>
    </source>
</evidence>
<name>A0A158EVP7_9BURK</name>
<accession>A0A158EVP7</accession>
<dbReference type="AlphaFoldDB" id="A0A158EVP7"/>
<dbReference type="InterPro" id="IPR024476">
    <property type="entry name" value="DUF3861"/>
</dbReference>
<comment type="caution">
    <text evidence="1">The sequence shown here is derived from an EMBL/GenBank/DDBJ whole genome shotgun (WGS) entry which is preliminary data.</text>
</comment>
<dbReference type="InterPro" id="IPR038194">
    <property type="entry name" value="DUF3861_sf"/>
</dbReference>
<evidence type="ECO:0000313" key="1">
    <source>
        <dbReference type="EMBL" id="SAL11631.1"/>
    </source>
</evidence>
<reference evidence="1" key="1">
    <citation type="submission" date="2016-01" db="EMBL/GenBank/DDBJ databases">
        <authorList>
            <person name="Peeters C."/>
        </authorList>
    </citation>
    <scope>NUCLEOTIDE SEQUENCE [LARGE SCALE GENOMIC DNA]</scope>
    <source>
        <strain evidence="1">LMG 22940</strain>
    </source>
</reference>
<protein>
    <recommendedName>
        <fullName evidence="3">DUF3861 domain-containing protein</fullName>
    </recommendedName>
</protein>
<evidence type="ECO:0000313" key="2">
    <source>
        <dbReference type="Proteomes" id="UP000054770"/>
    </source>
</evidence>